<gene>
    <name evidence="2" type="primary">ytpA</name>
    <name evidence="2" type="ORF">ACWI_27990</name>
</gene>
<evidence type="ECO:0000313" key="2">
    <source>
        <dbReference type="EMBL" id="OFV69661.1"/>
    </source>
</evidence>
<dbReference type="AlphaFoldDB" id="A0A1F2PG36"/>
<dbReference type="Gene3D" id="3.40.50.1820">
    <property type="entry name" value="alpha/beta hydrolase"/>
    <property type="match status" value="1"/>
</dbReference>
<dbReference type="EMBL" id="LKEU01000037">
    <property type="protein sequence ID" value="OFV69661.1"/>
    <property type="molecule type" value="Genomic_DNA"/>
</dbReference>
<dbReference type="PANTHER" id="PTHR11614">
    <property type="entry name" value="PHOSPHOLIPASE-RELATED"/>
    <property type="match status" value="1"/>
</dbReference>
<reference evidence="2 3" key="1">
    <citation type="submission" date="2015-09" db="EMBL/GenBank/DDBJ databases">
        <title>Genome sequence of Acetobacterium wieringae DSM 1911.</title>
        <authorList>
            <person name="Poehlein A."/>
            <person name="Bengelsdorf F.R."/>
            <person name="Schiel-Bengelsdorf B."/>
            <person name="Duerre P."/>
            <person name="Daniel R."/>
        </authorList>
    </citation>
    <scope>NUCLEOTIDE SEQUENCE [LARGE SCALE GENOMIC DNA]</scope>
    <source>
        <strain evidence="2 3">DSM 1911</strain>
    </source>
</reference>
<dbReference type="RefSeq" id="WP_070372065.1">
    <property type="nucleotide sequence ID" value="NZ_LKEU01000037.1"/>
</dbReference>
<dbReference type="InterPro" id="IPR051044">
    <property type="entry name" value="MAG_DAG_Lipase"/>
</dbReference>
<comment type="caution">
    <text evidence="2">The sequence shown here is derived from an EMBL/GenBank/DDBJ whole genome shotgun (WGS) entry which is preliminary data.</text>
</comment>
<dbReference type="EC" id="3.1.1.-" evidence="2"/>
<dbReference type="Proteomes" id="UP000176244">
    <property type="component" value="Unassembled WGS sequence"/>
</dbReference>
<evidence type="ECO:0000259" key="1">
    <source>
        <dbReference type="Pfam" id="PF12146"/>
    </source>
</evidence>
<dbReference type="InterPro" id="IPR022742">
    <property type="entry name" value="Hydrolase_4"/>
</dbReference>
<dbReference type="SUPFAM" id="SSF53474">
    <property type="entry name" value="alpha/beta-Hydrolases"/>
    <property type="match status" value="1"/>
</dbReference>
<name>A0A1F2PG36_9FIRM</name>
<dbReference type="OrthoDB" id="9806902at2"/>
<dbReference type="InterPro" id="IPR029058">
    <property type="entry name" value="AB_hydrolase_fold"/>
</dbReference>
<dbReference type="STRING" id="52694.ACWI_27990"/>
<feature type="domain" description="Serine aminopeptidase S33" evidence="1">
    <location>
        <begin position="27"/>
        <end position="292"/>
    </location>
</feature>
<proteinExistence type="predicted"/>
<dbReference type="GO" id="GO:0016787">
    <property type="term" value="F:hydrolase activity"/>
    <property type="evidence" value="ECO:0007669"/>
    <property type="project" value="UniProtKB-KW"/>
</dbReference>
<sequence>MIDLTTNGFYASDEVKLTYYETPCPAKPKGIVQIVHGMAEHAQRYHELMNFLFRNHYLAVTHDQRGHGQTGKDAGNLGFFSSGNGWERVVSDVKEISGALKEAYPELPLFITGHSMGSVVTRTTIIDYSELYEGAIIIGTTVGINNLMRKTASIIARREIRKNGETTPSKLLSKLSFGSYNKKFKPNRTEYDWISLSKSNVDAYLSDDLCGFTCSAGFYRDLFYGLDYTTKTSNLKKIPSEFPLLFLAGRDDPVSGMGKEVMQLTQQLRKLGVANVESILYPLMRHEILNEDKRELVYKDILRFLNTHSLSK</sequence>
<accession>A0A1F2PG36</accession>
<organism evidence="2 3">
    <name type="scientific">Acetobacterium wieringae</name>
    <dbReference type="NCBI Taxonomy" id="52694"/>
    <lineage>
        <taxon>Bacteria</taxon>
        <taxon>Bacillati</taxon>
        <taxon>Bacillota</taxon>
        <taxon>Clostridia</taxon>
        <taxon>Eubacteriales</taxon>
        <taxon>Eubacteriaceae</taxon>
        <taxon>Acetobacterium</taxon>
    </lineage>
</organism>
<dbReference type="Pfam" id="PF12146">
    <property type="entry name" value="Hydrolase_4"/>
    <property type="match status" value="1"/>
</dbReference>
<keyword evidence="2" id="KW-0378">Hydrolase</keyword>
<evidence type="ECO:0000313" key="3">
    <source>
        <dbReference type="Proteomes" id="UP000176244"/>
    </source>
</evidence>
<protein>
    <submittedName>
        <fullName evidence="2">Phospholipase YtpA</fullName>
        <ecNumber evidence="2">3.1.1.-</ecNumber>
    </submittedName>
</protein>